<dbReference type="STRING" id="531814.SAMN04487944_10691"/>
<evidence type="ECO:0000313" key="1">
    <source>
        <dbReference type="EMBL" id="SER57275.1"/>
    </source>
</evidence>
<dbReference type="EMBL" id="FOGL01000006">
    <property type="protein sequence ID" value="SER57275.1"/>
    <property type="molecule type" value="Genomic_DNA"/>
</dbReference>
<keyword evidence="2" id="KW-1185">Reference proteome</keyword>
<dbReference type="Proteomes" id="UP000199687">
    <property type="component" value="Unassembled WGS sequence"/>
</dbReference>
<evidence type="ECO:0000313" key="2">
    <source>
        <dbReference type="Proteomes" id="UP000199687"/>
    </source>
</evidence>
<organism evidence="1 2">
    <name type="scientific">Gracilibacillus ureilyticus</name>
    <dbReference type="NCBI Taxonomy" id="531814"/>
    <lineage>
        <taxon>Bacteria</taxon>
        <taxon>Bacillati</taxon>
        <taxon>Bacillota</taxon>
        <taxon>Bacilli</taxon>
        <taxon>Bacillales</taxon>
        <taxon>Bacillaceae</taxon>
        <taxon>Gracilibacillus</taxon>
    </lineage>
</organism>
<reference evidence="1 2" key="1">
    <citation type="submission" date="2016-10" db="EMBL/GenBank/DDBJ databases">
        <authorList>
            <person name="de Groot N.N."/>
        </authorList>
    </citation>
    <scope>NUCLEOTIDE SEQUENCE [LARGE SCALE GENOMIC DNA]</scope>
    <source>
        <strain evidence="1 2">CGMCC 1.7727</strain>
    </source>
</reference>
<gene>
    <name evidence="1" type="ORF">SAMN04487944_10691</name>
</gene>
<proteinExistence type="predicted"/>
<name>A0A1H9QAS6_9BACI</name>
<accession>A0A1H9QAS6</accession>
<dbReference type="AlphaFoldDB" id="A0A1H9QAS6"/>
<protein>
    <submittedName>
        <fullName evidence="1">Uncharacterized protein</fullName>
    </submittedName>
</protein>
<sequence length="40" mass="4695">MQPFLSSFTERAFYIFLNLYDSVKKGANFIDSNKKFEKGI</sequence>